<dbReference type="Proteomes" id="UP000559256">
    <property type="component" value="Unassembled WGS sequence"/>
</dbReference>
<comment type="caution">
    <text evidence="2">The sequence shown here is derived from an EMBL/GenBank/DDBJ whole genome shotgun (WGS) entry which is preliminary data.</text>
</comment>
<proteinExistence type="predicted"/>
<accession>A0A8H5H1H0</accession>
<dbReference type="AlphaFoldDB" id="A0A8H5H1H0"/>
<evidence type="ECO:0000313" key="3">
    <source>
        <dbReference type="Proteomes" id="UP000559256"/>
    </source>
</evidence>
<dbReference type="EMBL" id="JAACJM010000001">
    <property type="protein sequence ID" value="KAF5374894.1"/>
    <property type="molecule type" value="Genomic_DNA"/>
</dbReference>
<keyword evidence="1" id="KW-0812">Transmembrane</keyword>
<dbReference type="InterPro" id="IPR029063">
    <property type="entry name" value="SAM-dependent_MTases_sf"/>
</dbReference>
<keyword evidence="1" id="KW-1133">Transmembrane helix</keyword>
<dbReference type="Gene3D" id="3.40.50.150">
    <property type="entry name" value="Vaccinia Virus protein VP39"/>
    <property type="match status" value="1"/>
</dbReference>
<gene>
    <name evidence="2" type="ORF">D9758_000223</name>
</gene>
<evidence type="ECO:0000256" key="1">
    <source>
        <dbReference type="SAM" id="Phobius"/>
    </source>
</evidence>
<dbReference type="Pfam" id="PF13489">
    <property type="entry name" value="Methyltransf_23"/>
    <property type="match status" value="1"/>
</dbReference>
<protein>
    <recommendedName>
        <fullName evidence="4">S-adenosyl-L-methionine-dependent methyltransferase</fullName>
    </recommendedName>
</protein>
<keyword evidence="3" id="KW-1185">Reference proteome</keyword>
<reference evidence="2 3" key="1">
    <citation type="journal article" date="2020" name="ISME J.">
        <title>Uncovering the hidden diversity of litter-decomposition mechanisms in mushroom-forming fungi.</title>
        <authorList>
            <person name="Floudas D."/>
            <person name="Bentzer J."/>
            <person name="Ahren D."/>
            <person name="Johansson T."/>
            <person name="Persson P."/>
            <person name="Tunlid A."/>
        </authorList>
    </citation>
    <scope>NUCLEOTIDE SEQUENCE [LARGE SCALE GENOMIC DNA]</scope>
    <source>
        <strain evidence="2 3">CBS 291.85</strain>
    </source>
</reference>
<sequence length="264" mass="29973">MLMALSILIQLLVAGFVMFIPWLLWPRKSSDPYGLFHLSLNRLPNDDPRELPKTEWLNMGFWKDVTTFPDACQALAKKLIQAAQIKHGARVLDVGHGTGESLTFLLSNPSVNLISSLTGITSLTTHHNRSLERLSQIKVPKDTEINLYEGDAVYRPGAVRHPLDPNSHATFDAILALDCAYHFKTRELFLRQSFEHLAPGGRLLLRIFVWMQPNWKDGKVPRYIEQLERISFVDVTMEDISEDVFPGFVEFLKGRVLVGEYSDG</sequence>
<name>A0A8H5H1H0_9AGAR</name>
<dbReference type="CDD" id="cd02440">
    <property type="entry name" value="AdoMet_MTases"/>
    <property type="match status" value="1"/>
</dbReference>
<keyword evidence="1" id="KW-0472">Membrane</keyword>
<organism evidence="2 3">
    <name type="scientific">Tetrapyrgos nigripes</name>
    <dbReference type="NCBI Taxonomy" id="182062"/>
    <lineage>
        <taxon>Eukaryota</taxon>
        <taxon>Fungi</taxon>
        <taxon>Dikarya</taxon>
        <taxon>Basidiomycota</taxon>
        <taxon>Agaricomycotina</taxon>
        <taxon>Agaricomycetes</taxon>
        <taxon>Agaricomycetidae</taxon>
        <taxon>Agaricales</taxon>
        <taxon>Marasmiineae</taxon>
        <taxon>Marasmiaceae</taxon>
        <taxon>Tetrapyrgos</taxon>
    </lineage>
</organism>
<evidence type="ECO:0000313" key="2">
    <source>
        <dbReference type="EMBL" id="KAF5374894.1"/>
    </source>
</evidence>
<dbReference type="OrthoDB" id="61390at2759"/>
<dbReference type="SUPFAM" id="SSF53335">
    <property type="entry name" value="S-adenosyl-L-methionine-dependent methyltransferases"/>
    <property type="match status" value="1"/>
</dbReference>
<evidence type="ECO:0008006" key="4">
    <source>
        <dbReference type="Google" id="ProtNLM"/>
    </source>
</evidence>
<feature type="transmembrane region" description="Helical" evidence="1">
    <location>
        <begin position="6"/>
        <end position="25"/>
    </location>
</feature>